<organism evidence="4 5">
    <name type="scientific">Actinoallomurus vinaceus</name>
    <dbReference type="NCBI Taxonomy" id="1080074"/>
    <lineage>
        <taxon>Bacteria</taxon>
        <taxon>Bacillati</taxon>
        <taxon>Actinomycetota</taxon>
        <taxon>Actinomycetes</taxon>
        <taxon>Streptosporangiales</taxon>
        <taxon>Thermomonosporaceae</taxon>
        <taxon>Actinoallomurus</taxon>
    </lineage>
</organism>
<reference evidence="5" key="1">
    <citation type="journal article" date="2019" name="Int. J. Syst. Evol. Microbiol.">
        <title>The Global Catalogue of Microorganisms (GCM) 10K type strain sequencing project: providing services to taxonomists for standard genome sequencing and annotation.</title>
        <authorList>
            <consortium name="The Broad Institute Genomics Platform"/>
            <consortium name="The Broad Institute Genome Sequencing Center for Infectious Disease"/>
            <person name="Wu L."/>
            <person name="Ma J."/>
        </authorList>
    </citation>
    <scope>NUCLEOTIDE SEQUENCE [LARGE SCALE GENOMIC DNA]</scope>
    <source>
        <strain evidence="5">JCM 17939</strain>
    </source>
</reference>
<accession>A0ABP8UMD5</accession>
<dbReference type="SUPFAM" id="SSF56003">
    <property type="entry name" value="Molybdenum cofactor-binding domain"/>
    <property type="match status" value="1"/>
</dbReference>
<dbReference type="PANTHER" id="PTHR11908:SF132">
    <property type="entry name" value="ALDEHYDE OXIDASE 1-RELATED"/>
    <property type="match status" value="1"/>
</dbReference>
<evidence type="ECO:0000313" key="4">
    <source>
        <dbReference type="EMBL" id="GAA4634731.1"/>
    </source>
</evidence>
<gene>
    <name evidence="4" type="ORF">GCM10023196_077390</name>
</gene>
<keyword evidence="1" id="KW-0500">Molybdenum</keyword>
<dbReference type="Pfam" id="PF01315">
    <property type="entry name" value="Ald_Xan_dh_C"/>
    <property type="match status" value="1"/>
</dbReference>
<dbReference type="Pfam" id="PF02738">
    <property type="entry name" value="MoCoBD_1"/>
    <property type="match status" value="1"/>
</dbReference>
<keyword evidence="5" id="KW-1185">Reference proteome</keyword>
<protein>
    <submittedName>
        <fullName evidence="4">Xanthine dehydrogenase family protein molybdopterin-binding subunit</fullName>
    </submittedName>
</protein>
<keyword evidence="2" id="KW-0560">Oxidoreductase</keyword>
<dbReference type="Gene3D" id="3.30.365.10">
    <property type="entry name" value="Aldehyde oxidase/xanthine dehydrogenase, molybdopterin binding domain"/>
    <property type="match status" value="4"/>
</dbReference>
<dbReference type="SUPFAM" id="SSF54665">
    <property type="entry name" value="CO dehydrogenase molybdoprotein N-domain-like"/>
    <property type="match status" value="1"/>
</dbReference>
<name>A0ABP8UMD5_9ACTN</name>
<dbReference type="Proteomes" id="UP001501442">
    <property type="component" value="Unassembled WGS sequence"/>
</dbReference>
<dbReference type="PANTHER" id="PTHR11908">
    <property type="entry name" value="XANTHINE DEHYDROGENASE"/>
    <property type="match status" value="1"/>
</dbReference>
<evidence type="ECO:0000259" key="3">
    <source>
        <dbReference type="SMART" id="SM01008"/>
    </source>
</evidence>
<comment type="caution">
    <text evidence="4">The sequence shown here is derived from an EMBL/GenBank/DDBJ whole genome shotgun (WGS) entry which is preliminary data.</text>
</comment>
<dbReference type="InterPro" id="IPR046867">
    <property type="entry name" value="AldOxase/xan_DH_MoCoBD2"/>
</dbReference>
<evidence type="ECO:0000256" key="1">
    <source>
        <dbReference type="ARBA" id="ARBA00022505"/>
    </source>
</evidence>
<dbReference type="EMBL" id="BAABHK010000014">
    <property type="protein sequence ID" value="GAA4634731.1"/>
    <property type="molecule type" value="Genomic_DNA"/>
</dbReference>
<dbReference type="Pfam" id="PF20256">
    <property type="entry name" value="MoCoBD_2"/>
    <property type="match status" value="1"/>
</dbReference>
<dbReference type="InterPro" id="IPR036856">
    <property type="entry name" value="Ald_Oxase/Xan_DH_a/b_sf"/>
</dbReference>
<dbReference type="InterPro" id="IPR008274">
    <property type="entry name" value="AldOxase/xan_DH_MoCoBD1"/>
</dbReference>
<dbReference type="Gene3D" id="3.90.1170.50">
    <property type="entry name" value="Aldehyde oxidase/xanthine dehydrogenase, a/b hammerhead"/>
    <property type="match status" value="1"/>
</dbReference>
<feature type="domain" description="Aldehyde oxidase/xanthine dehydrogenase a/b hammerhead" evidence="3">
    <location>
        <begin position="12"/>
        <end position="120"/>
    </location>
</feature>
<sequence>MTDRVDGRLKVTGAATYAADNRLDRLAYGYLVTSTVARGTIVSMDTAAASKAPGVLAVYTPFEPLKLYRYTKEQNDELTPPLQDANVRYFGQAIGLVVAETFEQARDAAALIQVRYDAKTPAASFRDGLPSAADPPSGSPVSEVLAPGVGSIDDALNASEVTISATYTASMQNHNAMEPHPTVAAWDGDHVTLYTATQGVILVVDRIAEALGIDKAKIHVRNPYVGGGFGNKWGIWAHTPLTAAAARALGRPVKTVLTREQAFTVVGHRPASQQTVSLGARKDGTLTAIKNDGVSSKSASNSFYEPVANLCLSLYASPNIHVSRKVVTLDVPVTTIMRAPQEANGSFALESAMDELAVKLGIDPLELRRKNDSPVVPSSGVPWSSKHLDECYRIGAERFGWSRRNPTPGAVTDGDWLVGLGMATATYGASRAQASVKVRLLANGTAVVSGTGADLGTGQSTVWAILAAESLGIPVARIRPDLGDSASPVAANAGGSGSTSTNGPAVQLATDAAKTAMIALAVQDERSPFHGMAAGDVRFEDGRLTAGNLSVPFGSLLTSLDVPGVEATATSPKNGDKTHGFRSFGAHFCEVRVNAWTGEPRVSRWLTVLDAGRIVNEKTAHNQIVGGVVMGIGHALLEETRLEPATGRISNADLASYLVPVNADVPPIDVRFLDYPDTLLSPLGARGIGEFGIVGAAGAVANAVHNATGKRIRDLPITLEKLLT</sequence>
<dbReference type="SMART" id="SM01008">
    <property type="entry name" value="Ald_Xan_dh_C"/>
    <property type="match status" value="1"/>
</dbReference>
<evidence type="ECO:0000313" key="5">
    <source>
        <dbReference type="Proteomes" id="UP001501442"/>
    </source>
</evidence>
<dbReference type="InterPro" id="IPR016208">
    <property type="entry name" value="Ald_Oxase/xanthine_DH-like"/>
</dbReference>
<proteinExistence type="predicted"/>
<evidence type="ECO:0000256" key="2">
    <source>
        <dbReference type="ARBA" id="ARBA00023002"/>
    </source>
</evidence>
<dbReference type="RefSeq" id="WP_345437704.1">
    <property type="nucleotide sequence ID" value="NZ_BAABHK010000014.1"/>
</dbReference>
<dbReference type="InterPro" id="IPR000674">
    <property type="entry name" value="Ald_Oxase/Xan_DH_a/b"/>
</dbReference>
<dbReference type="InterPro" id="IPR037165">
    <property type="entry name" value="AldOxase/xan_DH_Mopterin-bd_sf"/>
</dbReference>